<name>A0A370G8F3_9COXI</name>
<evidence type="ECO:0000256" key="4">
    <source>
        <dbReference type="ARBA" id="ARBA00022989"/>
    </source>
</evidence>
<comment type="subcellular location">
    <subcellularLocation>
        <location evidence="1">Membrane</location>
        <topology evidence="1">Multi-pass membrane protein</topology>
    </subcellularLocation>
</comment>
<feature type="transmembrane region" description="Helical" evidence="6">
    <location>
        <begin position="330"/>
        <end position="353"/>
    </location>
</feature>
<evidence type="ECO:0000256" key="5">
    <source>
        <dbReference type="ARBA" id="ARBA00023136"/>
    </source>
</evidence>
<gene>
    <name evidence="7" type="ORF">C8D86_12428</name>
</gene>
<feature type="transmembrane region" description="Helical" evidence="6">
    <location>
        <begin position="432"/>
        <end position="453"/>
    </location>
</feature>
<feature type="transmembrane region" description="Helical" evidence="6">
    <location>
        <begin position="365"/>
        <end position="390"/>
    </location>
</feature>
<feature type="transmembrane region" description="Helical" evidence="6">
    <location>
        <begin position="474"/>
        <end position="495"/>
    </location>
</feature>
<dbReference type="Pfam" id="PF03169">
    <property type="entry name" value="OPT"/>
    <property type="match status" value="1"/>
</dbReference>
<dbReference type="NCBIfam" id="TIGR00733">
    <property type="entry name" value="OPT family oligopeptide transporter"/>
    <property type="match status" value="1"/>
</dbReference>
<feature type="transmembrane region" description="Helical" evidence="6">
    <location>
        <begin position="60"/>
        <end position="77"/>
    </location>
</feature>
<evidence type="ECO:0000256" key="1">
    <source>
        <dbReference type="ARBA" id="ARBA00004141"/>
    </source>
</evidence>
<comment type="caution">
    <text evidence="7">The sequence shown here is derived from an EMBL/GenBank/DDBJ whole genome shotgun (WGS) entry which is preliminary data.</text>
</comment>
<dbReference type="GO" id="GO:0035673">
    <property type="term" value="F:oligopeptide transmembrane transporter activity"/>
    <property type="evidence" value="ECO:0007669"/>
    <property type="project" value="InterPro"/>
</dbReference>
<feature type="transmembrane region" description="Helical" evidence="6">
    <location>
        <begin position="276"/>
        <end position="309"/>
    </location>
</feature>
<protein>
    <submittedName>
        <fullName evidence="7">Putative OPT family oligopeptide transporter</fullName>
    </submittedName>
</protein>
<keyword evidence="8" id="KW-1185">Reference proteome</keyword>
<dbReference type="InterPro" id="IPR004813">
    <property type="entry name" value="OPT"/>
</dbReference>
<feature type="transmembrane region" description="Helical" evidence="6">
    <location>
        <begin position="535"/>
        <end position="554"/>
    </location>
</feature>
<feature type="transmembrane region" description="Helical" evidence="6">
    <location>
        <begin position="402"/>
        <end position="420"/>
    </location>
</feature>
<feature type="transmembrane region" description="Helical" evidence="6">
    <location>
        <begin position="211"/>
        <end position="230"/>
    </location>
</feature>
<feature type="transmembrane region" description="Helical" evidence="6">
    <location>
        <begin position="97"/>
        <end position="115"/>
    </location>
</feature>
<evidence type="ECO:0000313" key="7">
    <source>
        <dbReference type="EMBL" id="RDI40078.1"/>
    </source>
</evidence>
<dbReference type="RefSeq" id="WP_114835141.1">
    <property type="nucleotide sequence ID" value="NZ_LR699114.1"/>
</dbReference>
<evidence type="ECO:0000313" key="8">
    <source>
        <dbReference type="Proteomes" id="UP000254720"/>
    </source>
</evidence>
<keyword evidence="4 6" id="KW-1133">Transmembrane helix</keyword>
<evidence type="ECO:0000256" key="3">
    <source>
        <dbReference type="ARBA" id="ARBA00022692"/>
    </source>
</evidence>
<keyword evidence="2" id="KW-0813">Transport</keyword>
<reference evidence="7 8" key="1">
    <citation type="submission" date="2018-07" db="EMBL/GenBank/DDBJ databases">
        <title>Genomic Encyclopedia of Type Strains, Phase IV (KMG-IV): sequencing the most valuable type-strain genomes for metagenomic binning, comparative biology and taxonomic classification.</title>
        <authorList>
            <person name="Goeker M."/>
        </authorList>
    </citation>
    <scope>NUCLEOTIDE SEQUENCE [LARGE SCALE GENOMIC DNA]</scope>
    <source>
        <strain evidence="7 8">DSM 16500</strain>
    </source>
</reference>
<accession>A0A370G8F3</accession>
<dbReference type="InterPro" id="IPR045035">
    <property type="entry name" value="YSL-like"/>
</dbReference>
<keyword evidence="3 6" id="KW-0812">Transmembrane</keyword>
<feature type="transmembrane region" description="Helical" evidence="6">
    <location>
        <begin position="664"/>
        <end position="682"/>
    </location>
</feature>
<feature type="transmembrane region" description="Helical" evidence="6">
    <location>
        <begin position="174"/>
        <end position="191"/>
    </location>
</feature>
<dbReference type="InterPro" id="IPR004814">
    <property type="entry name" value="Oligopep_transpt"/>
</dbReference>
<dbReference type="OrthoDB" id="9809340at2"/>
<feature type="transmembrane region" description="Helical" evidence="6">
    <location>
        <begin position="121"/>
        <end position="141"/>
    </location>
</feature>
<dbReference type="GO" id="GO:0016020">
    <property type="term" value="C:membrane"/>
    <property type="evidence" value="ECO:0007669"/>
    <property type="project" value="UniProtKB-SubCell"/>
</dbReference>
<evidence type="ECO:0000256" key="6">
    <source>
        <dbReference type="SAM" id="Phobius"/>
    </source>
</evidence>
<proteinExistence type="predicted"/>
<organism evidence="7 8">
    <name type="scientific">Aquicella lusitana</name>
    <dbReference type="NCBI Taxonomy" id="254246"/>
    <lineage>
        <taxon>Bacteria</taxon>
        <taxon>Pseudomonadati</taxon>
        <taxon>Pseudomonadota</taxon>
        <taxon>Gammaproteobacteria</taxon>
        <taxon>Legionellales</taxon>
        <taxon>Coxiellaceae</taxon>
        <taxon>Aquicella</taxon>
    </lineage>
</organism>
<feature type="transmembrane region" description="Helical" evidence="6">
    <location>
        <begin position="237"/>
        <end position="256"/>
    </location>
</feature>
<dbReference type="PANTHER" id="PTHR31645:SF0">
    <property type="entry name" value="OLIGOPEPTIDE TRANSPORTER YGL114W-RELATED"/>
    <property type="match status" value="1"/>
</dbReference>
<keyword evidence="5 6" id="KW-0472">Membrane</keyword>
<feature type="transmembrane region" description="Helical" evidence="6">
    <location>
        <begin position="34"/>
        <end position="54"/>
    </location>
</feature>
<dbReference type="AlphaFoldDB" id="A0A370G8F3"/>
<dbReference type="PANTHER" id="PTHR31645">
    <property type="entry name" value="OLIGOPEPTIDE TRANSPORTER YGL114W-RELATED"/>
    <property type="match status" value="1"/>
</dbReference>
<dbReference type="NCBIfam" id="TIGR00728">
    <property type="entry name" value="OPT_sfam"/>
    <property type="match status" value="1"/>
</dbReference>
<dbReference type="Proteomes" id="UP000254720">
    <property type="component" value="Unassembled WGS sequence"/>
</dbReference>
<feature type="transmembrane region" description="Helical" evidence="6">
    <location>
        <begin position="621"/>
        <end position="644"/>
    </location>
</feature>
<evidence type="ECO:0000256" key="2">
    <source>
        <dbReference type="ARBA" id="ARBA00022448"/>
    </source>
</evidence>
<sequence length="685" mass="73517">MSATNNMKGKTGESNNHGPIIPADVSLPEITLRVIVLGVILTVVLAAANAYLGLKVGTTVSASIPAAVISMGILRFFKNSNILENTMVQIMASVGEALTAGIAFILPALIILHVWDKFNYWQTVVTGLLGGGLGVLFTIPLRRALLQDRTLRYPEAVAIGNVLKASANREKGDLNSLTVGGIVGAVIALFQTGFQVLTDSFQYWVRAETTIFGFGLGLSPALIAAGYIVGINVALSLLVGIVLGWIAGVPVLTWYYGMPDAETANQMAIMMWRSHIRYIGVGTMLIGGLWTLCTLFKPVITSMATSFATLREIRLGNRKASVRTERDIPIHYVFIAAIILLVPIFFLIAFTIIPQDAPISSGFRYFISGFSTLYILIGGFVFCSVMAYFAGLIGSTNSPVSGMLVSALLVICLIFIAFFTTQTEWSEEMKEMIGSVVAIGSLVVIGAALAISNDTMQDLKVGEIVGATPWKQQVMLILGVVVSSFVIPPILQLLYNAYGIGGVFPRPDMNPAQMLAAPQAGLMATVAKGAFSHQLQWGMIGIGAFIAVVSIVIDEILKKRFGTRLPVLAVGLGIYLPLDSSVPVVIGGILAYIIQARLNRLYHRGEPADEPKVHAHRHRGLLLACGIVAGASLMGVILAIPFAIQQSSDALRIMPDEYMPFAGILSVIVTFLLCAWIYRVVLKKT</sequence>
<dbReference type="EMBL" id="QQAX01000024">
    <property type="protein sequence ID" value="RDI40078.1"/>
    <property type="molecule type" value="Genomic_DNA"/>
</dbReference>